<keyword evidence="2" id="KW-0378">Hydrolase</keyword>
<dbReference type="PANTHER" id="PTHR37017:SF11">
    <property type="entry name" value="ESTERASE_LIPASE_THIOESTERASE DOMAIN-CONTAINING PROTEIN"/>
    <property type="match status" value="1"/>
</dbReference>
<dbReference type="InterPro" id="IPR052897">
    <property type="entry name" value="Sec-Metab_Biosynth_Hydrolase"/>
</dbReference>
<dbReference type="OrthoDB" id="9814966at2"/>
<dbReference type="InterPro" id="IPR029058">
    <property type="entry name" value="AB_hydrolase_fold"/>
</dbReference>
<dbReference type="Gene3D" id="3.40.50.1820">
    <property type="entry name" value="alpha/beta hydrolase"/>
    <property type="match status" value="1"/>
</dbReference>
<dbReference type="AlphaFoldDB" id="A0A6H9YSL7"/>
<dbReference type="GO" id="GO:0016787">
    <property type="term" value="F:hydrolase activity"/>
    <property type="evidence" value="ECO:0007669"/>
    <property type="project" value="UniProtKB-KW"/>
</dbReference>
<accession>A0A6H9YSL7</accession>
<protein>
    <submittedName>
        <fullName evidence="2">Alpha/beta hydrolase</fullName>
    </submittedName>
</protein>
<evidence type="ECO:0000313" key="2">
    <source>
        <dbReference type="EMBL" id="KAB2344889.1"/>
    </source>
</evidence>
<name>A0A6H9YSL7_9ACTN</name>
<dbReference type="Pfam" id="PF12697">
    <property type="entry name" value="Abhydrolase_6"/>
    <property type="match status" value="1"/>
</dbReference>
<dbReference type="SUPFAM" id="SSF53474">
    <property type="entry name" value="alpha/beta-Hydrolases"/>
    <property type="match status" value="1"/>
</dbReference>
<dbReference type="InterPro" id="IPR000073">
    <property type="entry name" value="AB_hydrolase_1"/>
</dbReference>
<dbReference type="PANTHER" id="PTHR37017">
    <property type="entry name" value="AB HYDROLASE-1 DOMAIN-CONTAINING PROTEIN-RELATED"/>
    <property type="match status" value="1"/>
</dbReference>
<feature type="domain" description="AB hydrolase-1" evidence="1">
    <location>
        <begin position="15"/>
        <end position="245"/>
    </location>
</feature>
<evidence type="ECO:0000259" key="1">
    <source>
        <dbReference type="Pfam" id="PF12697"/>
    </source>
</evidence>
<dbReference type="Proteomes" id="UP000468735">
    <property type="component" value="Unassembled WGS sequence"/>
</dbReference>
<gene>
    <name evidence="2" type="ORF">F8566_30330</name>
</gene>
<comment type="caution">
    <text evidence="2">The sequence shown here is derived from an EMBL/GenBank/DDBJ whole genome shotgun (WGS) entry which is preliminary data.</text>
</comment>
<reference evidence="2 3" key="1">
    <citation type="submission" date="2019-09" db="EMBL/GenBank/DDBJ databases">
        <title>Actinomadura physcomitrii sp. nov., a novel actinomycete isolated from moss [Physcomitrium sphaericum (Ludw) Fuernr].</title>
        <authorList>
            <person name="Zhuang X."/>
            <person name="Liu C."/>
        </authorList>
    </citation>
    <scope>NUCLEOTIDE SEQUENCE [LARGE SCALE GENOMIC DNA]</scope>
    <source>
        <strain evidence="2 3">HMC1</strain>
    </source>
</reference>
<keyword evidence="3" id="KW-1185">Reference proteome</keyword>
<evidence type="ECO:0000313" key="3">
    <source>
        <dbReference type="Proteomes" id="UP000468735"/>
    </source>
</evidence>
<dbReference type="RefSeq" id="WP_151565257.1">
    <property type="nucleotide sequence ID" value="NZ_WBMT01000015.1"/>
</dbReference>
<proteinExistence type="predicted"/>
<sequence>METLHGNSDERRLVFVLVHGAWHHGGHWAATAEELRRRGHKVHAPTVTGHGPGAARNVTHTDGVASIVDYLDEHQLNEIVLVGHSFGGTIISKVAEQIPDRIRRLVYFNAFVLPDGGSVFDEIPRDMARMMRRSLVDGTVMLPFEMWRERFVNDADLAVATRTFRTLSPEPVAMLEDHLDLRQFYKLLDAGRLRSSYLYATDDNSLPPGEASGWHPRFSSRLGLCRLVQMPGSHEALLTRPGLLARKLVEAGRD</sequence>
<organism evidence="2 3">
    <name type="scientific">Actinomadura rudentiformis</name>
    <dbReference type="NCBI Taxonomy" id="359158"/>
    <lineage>
        <taxon>Bacteria</taxon>
        <taxon>Bacillati</taxon>
        <taxon>Actinomycetota</taxon>
        <taxon>Actinomycetes</taxon>
        <taxon>Streptosporangiales</taxon>
        <taxon>Thermomonosporaceae</taxon>
        <taxon>Actinomadura</taxon>
    </lineage>
</organism>
<dbReference type="EMBL" id="WBMT01000015">
    <property type="protein sequence ID" value="KAB2344889.1"/>
    <property type="molecule type" value="Genomic_DNA"/>
</dbReference>